<feature type="chain" id="PRO_5005188432" evidence="2">
    <location>
        <begin position="25"/>
        <end position="3023"/>
    </location>
</feature>
<name>A0A0G4F0F9_9ALVE</name>
<feature type="compositionally biased region" description="Basic residues" evidence="1">
    <location>
        <begin position="2881"/>
        <end position="2895"/>
    </location>
</feature>
<feature type="signal peptide" evidence="2">
    <location>
        <begin position="1"/>
        <end position="24"/>
    </location>
</feature>
<dbReference type="InterPro" id="IPR000884">
    <property type="entry name" value="TSP1_rpt"/>
</dbReference>
<proteinExistence type="predicted"/>
<keyword evidence="2" id="KW-0732">Signal</keyword>
<feature type="region of interest" description="Disordered" evidence="1">
    <location>
        <begin position="2314"/>
        <end position="2340"/>
    </location>
</feature>
<dbReference type="SMART" id="SM00209">
    <property type="entry name" value="TSP1"/>
    <property type="match status" value="1"/>
</dbReference>
<feature type="compositionally biased region" description="Basic and acidic residues" evidence="1">
    <location>
        <begin position="2870"/>
        <end position="2880"/>
    </location>
</feature>
<sequence>MRFLSSRLPLVLAVWWSCSLCALGRHLGETTALRAIPSFEGCPAILPGSASFSNTHASTLSRRGEKREHSLVSREDTRGGDTETGTTSASAMKTCSSGQFTVERFRNSLPPVITCCNEDSVRCAGCSEANSSGNCATNRCKPGFEPLCAPFTSNCATKTCTACEDLPYEDADGNSCSVLCTDDKVYNATETANFKEKGRGGLTAMDACCKCGGGVRTPTPFAYEKKATTLGRPVSMKPYPRTARRYLFSDCDALLEHGLHANAETGEISGTPTASEAFKASCVVTAVQDEARGLMYNTTATVDVAPFSYGSRFLAVGAHGNIKVKSGYTLQGTTKAESGGLASPPGFSIPAMRTIAGASGVNATEGAEGTDPEIPVVKQPASQCRISAVRQVTKSGSKTEETTDSENIIAVYHSLPTSISYASLPTLPSGEKSLSVTLGHPITSGRDRVVPVWSNGDLGTNDDGTPVSPLAPIAYSLACSTNTAGVTGDTGKVVHVMHTGKLLYVKEGEQVELGRLDALTGEITGTPGSGNSTILPMTYNAFQRRAQANFTCEVVAKVLQAGLPDVHRSRWEAFNQKLKLTVSAASCWVKAEVPNKQLQLESLGTAPNDFRCMKKCEAMKACAGYYYESSSKLNEWMSGNFCPIAPDILAGPNNFVYERRGPAVGDIFFLLRNLPARENAATESLCPPATFKWIIKQANHESDFIDDSGEAFQLNGPVIGCLPEPHSREQIFRLDSPDISGPSGSYAYSLDPCECFPPHWGPSPPISADQYQKLPASGLNSIPAQTAAPQLIARGRITCLMDGLLGSYSEKEESECATRCRANSNCKRCMKESKRRKMLTSDPDVDPPVPSSSSTFFVQEGEDGTKADDSSLDRENMRKEGEQGDASSLEEKSVREEEEEEAEGGESSLPSLSELPNLAPPLQLVHGSRVLLWHQTTPGFLKISSSGSLSRKAGSYFTVEPGTEDEELWEVVDHGSGLYAFWNRKSKRWLVGLPAGPAGGHVTTNSAVLPSDQTDDWLWTARDNTGNGKFVLKNKGKDKWLSFSSSNTGVAWATTDSVNNELRSYFIAPKPHVFPFIGATVGIWNEFWKKWVGMDAETPFKVRPYNPGWNLGSSNTAEQFKVIDMGEGHVGFFNPVWKKFITCWADGKINGNGGINSGNPWSKGGGGSYERMVINGNPDGSVHFRCAKQSSRVWAMTSTDVVSSPSNTKVAVWEQFHIVVFKWPDNLVGGLWNPEHKRFLQMTTSVDVGVSESAADAVLPRTSGATRFLLHTDNTHHETAFYGLQEGHYISARSSGKIGKSPQAARGTFSFTGSANARWVVTWMCEGSVLASKLFQRVLSCDHQMSFREVKMSPSSAASPPVEMRLPFTVVPLRACFCPLSTDAPRAGGYSTHVGWTTCSRSCGLGFQVNRRTCTNPPPDFGGAVCSGLGASSTTRSCNPQPCPGSCLFEKELADCEQQALLGGKNVEECGKCEYLRVQDLRTTARPAPESFYWGQKLRVGCWEQRYALVDKNNNGAVSDFSLTCVDGKWYDEYGGEGFENFECAACVQVGQPSLGLLEAQGLDQHYFSSRLPVQMILQGTPLDGHRVSFGSGSSLSGEATTGGTSLLSADDVWLLDSAAAKGRFLLKGRGAAANKCAAYDANGDFQTSSSTCSATSSSQIWDPDLLVQAATGAVTRFAESTTASKGFYRAANGARLNTDFPTTPFATDGSAIAALTFSFQSGGPHVAVRRYSFAVSVQSGLVTSHTAQIAKSSTKWTIACADGSLMQSVSVTNLVGSPWNAIRVKKECAPIKVVPFCEVKDLSVDSAYSGQGNLGSLVGVADSVDCPADMALKNFTLKTLGSTGTVTARFACCSTGTVAVALQPLPNVYHGSSGLPPSSLSVYEDWEGLYCPVQRDFTGRLVFEQKSSWKNLDSFLPAWKTSLSFKEATASWCLNETSLCFKSTAVHPALVAETLETRELLPPTAPPTPDAFSVSLISDFEPAIPKDKGKGELLIERPEMPQKPPRPDLQELSQMNVEEKYAPYCRAAKPPKNFPLVKDMDELDPKSSRVETEELKMGSVAGLSPNSQSGTPGSGMNFEQILKCWSRESSREAQMGGVMTKMGRESDVMNLLVFPTVQMSLCAALAGAEVTAAPMGIGITIDLGQMCENVVAQSNGVFDFIQSEKARGVEAAFGAVDDCNGNEMAFSKIFCDLVCVSDAVRAGNKAIIDRLDEVYRVLQSNLLRMMQYHADYAESLLKYLADLQDYHAAALTAEIQNSQSSTLMQRLKDCRGRQEGEDAGDKQAKGGGELEEDENTISSRSLFNCFVLEMNQEERTDQEENREETKRAHQGQGAAFVPPFPFFPALSPSLSGTETGKRGAANASATFPSFLRALQSLSSDPSNSSKGPKKAGEKAKREKEESDLRAHLERLPRRDLDSLVSSLSSLSSNLQNSVDSRLKKAAVQMQKALLPLQEEDESHPRHESSSFSDREGLSRDRAARLIKTTEEFLTTSRETHKDLRSSLSSHAAVVSSLLGGRSLDNSHLDLLSAHTDPTQQQQKKKKINLLDIPPPLPGADSVRETALLLFDHVSKSHGTLTAWVTHWRDTLRRLSTDVTQTGAKVSALFASSSSFSSTIRETESAQRKTEASEEVMARKLDEIASAVRATQDQNRQSAQGDHLLELSEILSDIQDAASEYVDSAAELVETEKAAQAGISSYIQCQSQSPPHSHRIDDAFDLVMPHWKKIGVARSASHSSLLQAIKTGTRRIEDAVRLLSFTDLVPRVAELSYRQVASTLRTALNSNSNENLKSVRTGTVQCEDPSAGPPSSVNTEAQIVSRELAESPSGSLLQLFADHSALLSWLVSRVGSEGLGRSFWLQRETSMHRKKEETYMGAIVERRERKMRMKNGGKARKRGTGRDLSDGILSREQDSPLSLLQTRASKQSEKEGEESSALLHLEEEASDDETARSEEGEGHRQSFSSAAAVSFAVEEEVGKARTAMLSLLSALQTAQQTDAVTRARTEATQAAAALTLEMCNRERGKEP</sequence>
<dbReference type="Gene3D" id="2.20.100.10">
    <property type="entry name" value="Thrombospondin type-1 (TSP1) repeat"/>
    <property type="match status" value="1"/>
</dbReference>
<accession>A0A0G4F0F9</accession>
<dbReference type="InterPro" id="IPR036383">
    <property type="entry name" value="TSP1_rpt_sf"/>
</dbReference>
<feature type="compositionally biased region" description="Low complexity" evidence="1">
    <location>
        <begin position="905"/>
        <end position="915"/>
    </location>
</feature>
<protein>
    <submittedName>
        <fullName evidence="3">Uncharacterized protein</fullName>
    </submittedName>
</protein>
<feature type="compositionally biased region" description="Polar residues" evidence="1">
    <location>
        <begin position="2911"/>
        <end position="2920"/>
    </location>
</feature>
<feature type="compositionally biased region" description="Basic and acidic residues" evidence="1">
    <location>
        <begin position="863"/>
        <end position="882"/>
    </location>
</feature>
<feature type="region of interest" description="Disordered" evidence="1">
    <location>
        <begin position="2056"/>
        <end position="2076"/>
    </location>
</feature>
<evidence type="ECO:0000256" key="1">
    <source>
        <dbReference type="SAM" id="MobiDB-lite"/>
    </source>
</evidence>
<feature type="compositionally biased region" description="Low complexity" evidence="1">
    <location>
        <begin position="2377"/>
        <end position="2387"/>
    </location>
</feature>
<dbReference type="SUPFAM" id="SSF82895">
    <property type="entry name" value="TSP-1 type 1 repeat"/>
    <property type="match status" value="1"/>
</dbReference>
<gene>
    <name evidence="3" type="ORF">Cvel_14465</name>
</gene>
<feature type="compositionally biased region" description="Basic and acidic residues" evidence="1">
    <location>
        <begin position="2896"/>
        <end position="2910"/>
    </location>
</feature>
<organism evidence="3">
    <name type="scientific">Chromera velia CCMP2878</name>
    <dbReference type="NCBI Taxonomy" id="1169474"/>
    <lineage>
        <taxon>Eukaryota</taxon>
        <taxon>Sar</taxon>
        <taxon>Alveolata</taxon>
        <taxon>Colpodellida</taxon>
        <taxon>Chromeraceae</taxon>
        <taxon>Chromera</taxon>
    </lineage>
</organism>
<feature type="compositionally biased region" description="Basic and acidic residues" evidence="1">
    <location>
        <begin position="2269"/>
        <end position="2285"/>
    </location>
</feature>
<feature type="region of interest" description="Disordered" evidence="1">
    <location>
        <begin position="2269"/>
        <end position="2296"/>
    </location>
</feature>
<dbReference type="PROSITE" id="PS50092">
    <property type="entry name" value="TSP1"/>
    <property type="match status" value="1"/>
</dbReference>
<dbReference type="Pfam" id="PF00090">
    <property type="entry name" value="TSP_1"/>
    <property type="match status" value="1"/>
</dbReference>
<feature type="region of interest" description="Disordered" evidence="1">
    <location>
        <begin position="2870"/>
        <end position="2961"/>
    </location>
</feature>
<evidence type="ECO:0000256" key="2">
    <source>
        <dbReference type="SAM" id="SignalP"/>
    </source>
</evidence>
<feature type="region of interest" description="Disordered" evidence="1">
    <location>
        <begin position="56"/>
        <end position="90"/>
    </location>
</feature>
<feature type="compositionally biased region" description="Basic and acidic residues" evidence="1">
    <location>
        <begin position="62"/>
        <end position="81"/>
    </location>
</feature>
<evidence type="ECO:0000313" key="3">
    <source>
        <dbReference type="EMBL" id="CEM05059.1"/>
    </source>
</evidence>
<feature type="compositionally biased region" description="Basic and acidic residues" evidence="1">
    <location>
        <begin position="2945"/>
        <end position="2956"/>
    </location>
</feature>
<feature type="region of interest" description="Disordered" evidence="1">
    <location>
        <begin position="2377"/>
        <end position="2410"/>
    </location>
</feature>
<dbReference type="PhylomeDB" id="A0A0G4F0F9"/>
<feature type="region of interest" description="Disordered" evidence="1">
    <location>
        <begin position="2451"/>
        <end position="2476"/>
    </location>
</feature>
<feature type="compositionally biased region" description="Basic and acidic residues" evidence="1">
    <location>
        <begin position="2459"/>
        <end position="2476"/>
    </location>
</feature>
<dbReference type="VEuPathDB" id="CryptoDB:Cvel_14465"/>
<dbReference type="EMBL" id="CDMZ01000034">
    <property type="protein sequence ID" value="CEM05059.1"/>
    <property type="molecule type" value="Genomic_DNA"/>
</dbReference>
<feature type="region of interest" description="Disordered" evidence="1">
    <location>
        <begin position="832"/>
        <end position="915"/>
    </location>
</feature>
<feature type="compositionally biased region" description="Basic and acidic residues" evidence="1">
    <location>
        <begin position="2314"/>
        <end position="2328"/>
    </location>
</feature>
<reference evidence="3" key="1">
    <citation type="submission" date="2014-11" db="EMBL/GenBank/DDBJ databases">
        <authorList>
            <person name="Otto D Thomas"/>
            <person name="Naeem Raeece"/>
        </authorList>
    </citation>
    <scope>NUCLEOTIDE SEQUENCE</scope>
</reference>
<feature type="compositionally biased region" description="Basic and acidic residues" evidence="1">
    <location>
        <begin position="2391"/>
        <end position="2410"/>
    </location>
</feature>